<gene>
    <name evidence="2" type="ORF">MVEN_01155800</name>
</gene>
<dbReference type="OrthoDB" id="3758478at2759"/>
<dbReference type="Proteomes" id="UP000620124">
    <property type="component" value="Unassembled WGS sequence"/>
</dbReference>
<sequence>MSQPTASDGTHTHLFLRLPPPPSHCAPTMSDTHAKQLENAHAFLKHLNALDWTPLADLMSPDFRHQYLPASIIPPDGKEDRGKEEFIGVLKYNLEIVFEKVTYLPPTDVIHGSNAVVFHLKSDGMSKSGKKYNNEYMVTFHFDGEKIVKLNEFVDSKYSSAYFTALRAESAPVA</sequence>
<keyword evidence="3" id="KW-1185">Reference proteome</keyword>
<dbReference type="EMBL" id="JACAZI010000009">
    <property type="protein sequence ID" value="KAF7351938.1"/>
    <property type="molecule type" value="Genomic_DNA"/>
</dbReference>
<evidence type="ECO:0000313" key="2">
    <source>
        <dbReference type="EMBL" id="KAF7351938.1"/>
    </source>
</evidence>
<dbReference type="SUPFAM" id="SSF54427">
    <property type="entry name" value="NTF2-like"/>
    <property type="match status" value="1"/>
</dbReference>
<dbReference type="Pfam" id="PF12680">
    <property type="entry name" value="SnoaL_2"/>
    <property type="match status" value="1"/>
</dbReference>
<evidence type="ECO:0000259" key="1">
    <source>
        <dbReference type="Pfam" id="PF12680"/>
    </source>
</evidence>
<name>A0A8H6Y278_9AGAR</name>
<organism evidence="2 3">
    <name type="scientific">Mycena venus</name>
    <dbReference type="NCBI Taxonomy" id="2733690"/>
    <lineage>
        <taxon>Eukaryota</taxon>
        <taxon>Fungi</taxon>
        <taxon>Dikarya</taxon>
        <taxon>Basidiomycota</taxon>
        <taxon>Agaricomycotina</taxon>
        <taxon>Agaricomycetes</taxon>
        <taxon>Agaricomycetidae</taxon>
        <taxon>Agaricales</taxon>
        <taxon>Marasmiineae</taxon>
        <taxon>Mycenaceae</taxon>
        <taxon>Mycena</taxon>
    </lineage>
</organism>
<dbReference type="InterPro" id="IPR032710">
    <property type="entry name" value="NTF2-like_dom_sf"/>
</dbReference>
<proteinExistence type="predicted"/>
<protein>
    <recommendedName>
        <fullName evidence="1">SnoaL-like domain-containing protein</fullName>
    </recommendedName>
</protein>
<dbReference type="Gene3D" id="3.10.450.50">
    <property type="match status" value="1"/>
</dbReference>
<feature type="domain" description="SnoaL-like" evidence="1">
    <location>
        <begin position="41"/>
        <end position="149"/>
    </location>
</feature>
<dbReference type="AlphaFoldDB" id="A0A8H6Y278"/>
<accession>A0A8H6Y278</accession>
<dbReference type="InterPro" id="IPR037401">
    <property type="entry name" value="SnoaL-like"/>
</dbReference>
<evidence type="ECO:0000313" key="3">
    <source>
        <dbReference type="Proteomes" id="UP000620124"/>
    </source>
</evidence>
<reference evidence="2" key="1">
    <citation type="submission" date="2020-05" db="EMBL/GenBank/DDBJ databases">
        <title>Mycena genomes resolve the evolution of fungal bioluminescence.</title>
        <authorList>
            <person name="Tsai I.J."/>
        </authorList>
    </citation>
    <scope>NUCLEOTIDE SEQUENCE</scope>
    <source>
        <strain evidence="2">CCC161011</strain>
    </source>
</reference>
<comment type="caution">
    <text evidence="2">The sequence shown here is derived from an EMBL/GenBank/DDBJ whole genome shotgun (WGS) entry which is preliminary data.</text>
</comment>